<dbReference type="SUPFAM" id="SSF47413">
    <property type="entry name" value="lambda repressor-like DNA-binding domains"/>
    <property type="match status" value="1"/>
</dbReference>
<protein>
    <submittedName>
        <fullName evidence="2">Helix-turn-helix domain-containing protein</fullName>
    </submittedName>
</protein>
<dbReference type="EMBL" id="FOTR01000012">
    <property type="protein sequence ID" value="SFM28576.1"/>
    <property type="molecule type" value="Genomic_DNA"/>
</dbReference>
<dbReference type="AlphaFoldDB" id="A0A1I4PLU3"/>
<dbReference type="Pfam" id="PF13560">
    <property type="entry name" value="HTH_31"/>
    <property type="match status" value="1"/>
</dbReference>
<accession>A0A1I4PLU3</accession>
<dbReference type="Proteomes" id="UP000198565">
    <property type="component" value="Unassembled WGS sequence"/>
</dbReference>
<dbReference type="Gene3D" id="1.10.260.40">
    <property type="entry name" value="lambda repressor-like DNA-binding domains"/>
    <property type="match status" value="1"/>
</dbReference>
<name>A0A1I4PLU3_9BACI</name>
<dbReference type="InterPro" id="IPR001387">
    <property type="entry name" value="Cro/C1-type_HTH"/>
</dbReference>
<evidence type="ECO:0000313" key="2">
    <source>
        <dbReference type="EMBL" id="SFM28576.1"/>
    </source>
</evidence>
<proteinExistence type="predicted"/>
<dbReference type="RefSeq" id="WP_091485184.1">
    <property type="nucleotide sequence ID" value="NZ_FOTR01000012.1"/>
</dbReference>
<evidence type="ECO:0000259" key="1">
    <source>
        <dbReference type="PROSITE" id="PS50943"/>
    </source>
</evidence>
<reference evidence="3" key="1">
    <citation type="submission" date="2016-10" db="EMBL/GenBank/DDBJ databases">
        <authorList>
            <person name="Varghese N."/>
            <person name="Submissions S."/>
        </authorList>
    </citation>
    <scope>NUCLEOTIDE SEQUENCE [LARGE SCALE GENOMIC DNA]</scope>
    <source>
        <strain evidence="3">CGMCC 1.4250</strain>
    </source>
</reference>
<gene>
    <name evidence="2" type="ORF">SAMN04487943_11223</name>
</gene>
<dbReference type="CDD" id="cd00093">
    <property type="entry name" value="HTH_XRE"/>
    <property type="match status" value="1"/>
</dbReference>
<dbReference type="GO" id="GO:0003677">
    <property type="term" value="F:DNA binding"/>
    <property type="evidence" value="ECO:0007669"/>
    <property type="project" value="InterPro"/>
</dbReference>
<keyword evidence="3" id="KW-1185">Reference proteome</keyword>
<feature type="domain" description="HTH cro/C1-type" evidence="1">
    <location>
        <begin position="8"/>
        <end position="67"/>
    </location>
</feature>
<evidence type="ECO:0000313" key="3">
    <source>
        <dbReference type="Proteomes" id="UP000198565"/>
    </source>
</evidence>
<dbReference type="InterPro" id="IPR010982">
    <property type="entry name" value="Lambda_DNA-bd_dom_sf"/>
</dbReference>
<dbReference type="STRING" id="334253.SAMN04487943_11223"/>
<dbReference type="SMART" id="SM00530">
    <property type="entry name" value="HTH_XRE"/>
    <property type="match status" value="1"/>
</dbReference>
<sequence length="123" mass="14396">MNELGELLKELRGKKSLREVAKDTGLSHSYISDIEKGFRRDTKTPLKPSPETLKRLSDSYDYPYESLLEKAGYIDKKPESESVEGFFGYDLDSLTEEEKKELKDQLKKEVEFFLWQKNNKKKP</sequence>
<organism evidence="2 3">
    <name type="scientific">Gracilibacillus orientalis</name>
    <dbReference type="NCBI Taxonomy" id="334253"/>
    <lineage>
        <taxon>Bacteria</taxon>
        <taxon>Bacillati</taxon>
        <taxon>Bacillota</taxon>
        <taxon>Bacilli</taxon>
        <taxon>Bacillales</taxon>
        <taxon>Bacillaceae</taxon>
        <taxon>Gracilibacillus</taxon>
    </lineage>
</organism>
<dbReference type="PROSITE" id="PS50943">
    <property type="entry name" value="HTH_CROC1"/>
    <property type="match status" value="1"/>
</dbReference>